<feature type="binding site" evidence="10">
    <location>
        <position position="376"/>
    </location>
    <ligand>
        <name>ATP</name>
        <dbReference type="ChEBI" id="CHEBI:30616"/>
    </ligand>
</feature>
<dbReference type="PROSITE" id="PS00109">
    <property type="entry name" value="PROTEIN_KINASE_TYR"/>
    <property type="match status" value="1"/>
</dbReference>
<evidence type="ECO:0000256" key="10">
    <source>
        <dbReference type="PIRSR" id="PIRSR000615-2"/>
    </source>
</evidence>
<dbReference type="PRINTS" id="PR00109">
    <property type="entry name" value="TYRKINASE"/>
</dbReference>
<comment type="similarity">
    <text evidence="14">Belongs to the protein kinase superfamily. Tyr protein kinase family. Insulin receptor subfamily.</text>
</comment>
<dbReference type="InterPro" id="IPR008266">
    <property type="entry name" value="Tyr_kinase_AS"/>
</dbReference>
<feature type="binding site" evidence="10">
    <location>
        <begin position="305"/>
        <end position="311"/>
    </location>
    <ligand>
        <name>ATP</name>
        <dbReference type="ChEBI" id="CHEBI:30616"/>
    </ligand>
</feature>
<dbReference type="PROSITE" id="PS00239">
    <property type="entry name" value="RECEPTOR_TYR_KIN_II"/>
    <property type="match status" value="1"/>
</dbReference>
<organism evidence="18 19">
    <name type="scientific">Clytia hemisphaerica</name>
    <dbReference type="NCBI Taxonomy" id="252671"/>
    <lineage>
        <taxon>Eukaryota</taxon>
        <taxon>Metazoa</taxon>
        <taxon>Cnidaria</taxon>
        <taxon>Hydrozoa</taxon>
        <taxon>Hydroidolina</taxon>
        <taxon>Leptothecata</taxon>
        <taxon>Obeliida</taxon>
        <taxon>Clytiidae</taxon>
        <taxon>Clytia</taxon>
    </lineage>
</organism>
<keyword evidence="7" id="KW-1015">Disulfide bond</keyword>
<dbReference type="GO" id="GO:0043235">
    <property type="term" value="C:receptor complex"/>
    <property type="evidence" value="ECO:0007669"/>
    <property type="project" value="TreeGrafter"/>
</dbReference>
<dbReference type="FunFam" id="1.10.510.10:FF:000554">
    <property type="entry name" value="Predicted protein"/>
    <property type="match status" value="1"/>
</dbReference>
<evidence type="ECO:0000256" key="3">
    <source>
        <dbReference type="ARBA" id="ARBA00022741"/>
    </source>
</evidence>
<dbReference type="InterPro" id="IPR000719">
    <property type="entry name" value="Prot_kinase_dom"/>
</dbReference>
<dbReference type="InterPro" id="IPR020067">
    <property type="entry name" value="Frizzled_dom"/>
</dbReference>
<name>A0A7M5WV79_9CNID</name>
<keyword evidence="14 15" id="KW-0812">Transmembrane</keyword>
<keyword evidence="3 10" id="KW-0547">Nucleotide-binding</keyword>
<evidence type="ECO:0000256" key="14">
    <source>
        <dbReference type="RuleBase" id="RU000312"/>
    </source>
</evidence>
<keyword evidence="15" id="KW-1133">Transmembrane helix</keyword>
<evidence type="ECO:0000313" key="19">
    <source>
        <dbReference type="Proteomes" id="UP000594262"/>
    </source>
</evidence>
<feature type="domain" description="Protein kinase" evidence="16">
    <location>
        <begin position="221"/>
        <end position="507"/>
    </location>
</feature>
<dbReference type="SMART" id="SM00219">
    <property type="entry name" value="TyrKc"/>
    <property type="match status" value="1"/>
</dbReference>
<dbReference type="PANTHER" id="PTHR24416:SF611">
    <property type="entry name" value="TYROSINE-PROTEIN KINASE TRANSMEMBRANE RECEPTOR ROR"/>
    <property type="match status" value="1"/>
</dbReference>
<feature type="binding site" evidence="10 13">
    <location>
        <position position="257"/>
    </location>
    <ligand>
        <name>ATP</name>
        <dbReference type="ChEBI" id="CHEBI:30616"/>
    </ligand>
</feature>
<evidence type="ECO:0000256" key="8">
    <source>
        <dbReference type="ARBA" id="ARBA00051243"/>
    </source>
</evidence>
<dbReference type="SUPFAM" id="SSF63501">
    <property type="entry name" value="Frizzled cysteine-rich domain"/>
    <property type="match status" value="1"/>
</dbReference>
<dbReference type="OrthoDB" id="3256376at2759"/>
<feature type="active site" description="Proton acceptor" evidence="9">
    <location>
        <position position="372"/>
    </location>
</feature>
<feature type="domain" description="FZ" evidence="17">
    <location>
        <begin position="1"/>
        <end position="120"/>
    </location>
</feature>
<evidence type="ECO:0000256" key="2">
    <source>
        <dbReference type="ARBA" id="ARBA00022679"/>
    </source>
</evidence>
<comment type="subcellular location">
    <subcellularLocation>
        <location evidence="1">Membrane</location>
        <topology evidence="1">Single-pass membrane protein</topology>
    </subcellularLocation>
</comment>
<evidence type="ECO:0000256" key="11">
    <source>
        <dbReference type="PIRSR" id="PIRSR000615-3"/>
    </source>
</evidence>
<feature type="transmembrane region" description="Helical" evidence="15">
    <location>
        <begin position="135"/>
        <end position="159"/>
    </location>
</feature>
<dbReference type="SUPFAM" id="SSF56112">
    <property type="entry name" value="Protein kinase-like (PK-like)"/>
    <property type="match status" value="1"/>
</dbReference>
<evidence type="ECO:0000256" key="6">
    <source>
        <dbReference type="ARBA" id="ARBA00023137"/>
    </source>
</evidence>
<evidence type="ECO:0000256" key="4">
    <source>
        <dbReference type="ARBA" id="ARBA00022777"/>
    </source>
</evidence>
<dbReference type="InterPro" id="IPR050122">
    <property type="entry name" value="RTK"/>
</dbReference>
<proteinExistence type="inferred from homology"/>
<evidence type="ECO:0000256" key="12">
    <source>
        <dbReference type="PROSITE-ProRule" id="PRU00090"/>
    </source>
</evidence>
<keyword evidence="2" id="KW-0808">Transferase</keyword>
<dbReference type="InterPro" id="IPR001245">
    <property type="entry name" value="Ser-Thr/Tyr_kinase_cat_dom"/>
</dbReference>
<evidence type="ECO:0000256" key="9">
    <source>
        <dbReference type="PIRSR" id="PIRSR000615-1"/>
    </source>
</evidence>
<keyword evidence="15" id="KW-0472">Membrane</keyword>
<dbReference type="AlphaFoldDB" id="A0A7M5WV79"/>
<keyword evidence="4" id="KW-0418">Kinase</keyword>
<reference evidence="18" key="1">
    <citation type="submission" date="2021-01" db="UniProtKB">
        <authorList>
            <consortium name="EnsemblMetazoa"/>
        </authorList>
    </citation>
    <scope>IDENTIFICATION</scope>
</reference>
<protein>
    <recommendedName>
        <fullName evidence="14">Tyrosine-protein kinase receptor</fullName>
        <ecNumber evidence="14">2.7.10.1</ecNumber>
    </recommendedName>
</protein>
<dbReference type="InterPro" id="IPR011009">
    <property type="entry name" value="Kinase-like_dom_sf"/>
</dbReference>
<keyword evidence="14" id="KW-0675">Receptor</keyword>
<feature type="binding site" evidence="10">
    <location>
        <begin position="228"/>
        <end position="235"/>
    </location>
    <ligand>
        <name>ATP</name>
        <dbReference type="ChEBI" id="CHEBI:30616"/>
    </ligand>
</feature>
<dbReference type="GO" id="GO:0005524">
    <property type="term" value="F:ATP binding"/>
    <property type="evidence" value="ECO:0007669"/>
    <property type="project" value="UniProtKB-UniRule"/>
</dbReference>
<dbReference type="Gene3D" id="1.10.2000.10">
    <property type="entry name" value="Frizzled cysteine-rich domain"/>
    <property type="match status" value="1"/>
</dbReference>
<feature type="binding site" evidence="11">
    <location>
        <position position="377"/>
    </location>
    <ligand>
        <name>Mg(2+)</name>
        <dbReference type="ChEBI" id="CHEBI:18420"/>
    </ligand>
</feature>
<evidence type="ECO:0000256" key="13">
    <source>
        <dbReference type="PROSITE-ProRule" id="PRU10141"/>
    </source>
</evidence>
<keyword evidence="14" id="KW-0597">Phosphoprotein</keyword>
<dbReference type="GO" id="GO:0007169">
    <property type="term" value="P:cell surface receptor protein tyrosine kinase signaling pathway"/>
    <property type="evidence" value="ECO:0007669"/>
    <property type="project" value="InterPro"/>
</dbReference>
<evidence type="ECO:0000256" key="5">
    <source>
        <dbReference type="ARBA" id="ARBA00022840"/>
    </source>
</evidence>
<dbReference type="Gene3D" id="3.30.200.20">
    <property type="entry name" value="Phosphorylase Kinase, domain 1"/>
    <property type="match status" value="1"/>
</dbReference>
<dbReference type="Pfam" id="PF07714">
    <property type="entry name" value="PK_Tyr_Ser-Thr"/>
    <property type="match status" value="1"/>
</dbReference>
<dbReference type="CDD" id="cd00192">
    <property type="entry name" value="PTKc"/>
    <property type="match status" value="1"/>
</dbReference>
<dbReference type="GO" id="GO:0046872">
    <property type="term" value="F:metal ion binding"/>
    <property type="evidence" value="ECO:0007669"/>
    <property type="project" value="UniProtKB-KW"/>
</dbReference>
<comment type="catalytic activity">
    <reaction evidence="8 14">
        <text>L-tyrosyl-[protein] + ATP = O-phospho-L-tyrosyl-[protein] + ADP + H(+)</text>
        <dbReference type="Rhea" id="RHEA:10596"/>
        <dbReference type="Rhea" id="RHEA-COMP:10136"/>
        <dbReference type="Rhea" id="RHEA-COMP:20101"/>
        <dbReference type="ChEBI" id="CHEBI:15378"/>
        <dbReference type="ChEBI" id="CHEBI:30616"/>
        <dbReference type="ChEBI" id="CHEBI:46858"/>
        <dbReference type="ChEBI" id="CHEBI:61978"/>
        <dbReference type="ChEBI" id="CHEBI:456216"/>
        <dbReference type="EC" id="2.7.10.1"/>
    </reaction>
</comment>
<keyword evidence="11" id="KW-0460">Magnesium</keyword>
<sequence>PTCSRVLGLTNQTTVKRDCRYGNNELEYHISRIIRLVDKDRSIDGACRNLTHWFLCSLVFPSCNVQNGSLLPCQETCNQVNDCYSNIKEVILTHDRTFYEHLRTDCLLLGKQKDGKCAFKALQRQMNTKPAPFKFVTLIVIGTVIWVVLIFLVILFIIYRRRHNNAFSRTLSLHEVKNVHSNRTVQVNDNFENLGITNPKYESVISLVTTLGLTVFSKENLVFDRNLGEGAFGKVVKCRTKSIDHPKLGTVEMVAVKYLKENAEAEMELTFQRELEILSNFDHPNVIPLVGVCLDKSGPMCLILEFMKYGDLNQYIRLRSGSFHAVAGSCGDLPDGVEFQSPELSYHNLLSITSQIADGVSYLASKRFVHRDIATRNILVGENLKVKISDFGLAHDIYGSDYYRVSSQKLLPLRWLSPEALSLGKFTVYSDTFAFGVTMWEIFTYGMQPYYGLNNEEVCNMIRGHKLLERPYCCPPNIYALMKSCWKFEPRHRKDLVFIRDTIDSWLEADETFIRESWKRLMLPPLSERRPTILKSKKFNRLIKRDITL</sequence>
<dbReference type="InterPro" id="IPR002011">
    <property type="entry name" value="Tyr_kinase_rcpt_2_CS"/>
</dbReference>
<dbReference type="PROSITE" id="PS50011">
    <property type="entry name" value="PROTEIN_KINASE_DOM"/>
    <property type="match status" value="1"/>
</dbReference>
<keyword evidence="6" id="KW-0829">Tyrosine-protein kinase</keyword>
<dbReference type="PIRSF" id="PIRSF000615">
    <property type="entry name" value="TyrPK_CSF1-R"/>
    <property type="match status" value="1"/>
</dbReference>
<dbReference type="EC" id="2.7.10.1" evidence="14"/>
<dbReference type="InterPro" id="IPR020635">
    <property type="entry name" value="Tyr_kinase_cat_dom"/>
</dbReference>
<feature type="binding site" evidence="11">
    <location>
        <position position="390"/>
    </location>
    <ligand>
        <name>Mg(2+)</name>
        <dbReference type="ChEBI" id="CHEBI:18420"/>
    </ligand>
</feature>
<evidence type="ECO:0000259" key="16">
    <source>
        <dbReference type="PROSITE" id="PS50011"/>
    </source>
</evidence>
<dbReference type="GO" id="GO:0004714">
    <property type="term" value="F:transmembrane receptor protein tyrosine kinase activity"/>
    <property type="evidence" value="ECO:0007669"/>
    <property type="project" value="UniProtKB-EC"/>
</dbReference>
<dbReference type="PROSITE" id="PS50038">
    <property type="entry name" value="FZ"/>
    <property type="match status" value="1"/>
</dbReference>
<dbReference type="InterPro" id="IPR036790">
    <property type="entry name" value="Frizzled_dom_sf"/>
</dbReference>
<dbReference type="GO" id="GO:0005886">
    <property type="term" value="C:plasma membrane"/>
    <property type="evidence" value="ECO:0007669"/>
    <property type="project" value="TreeGrafter"/>
</dbReference>
<accession>A0A7M5WV79</accession>
<evidence type="ECO:0000259" key="17">
    <source>
        <dbReference type="PROSITE" id="PS50038"/>
    </source>
</evidence>
<keyword evidence="19" id="KW-1185">Reference proteome</keyword>
<evidence type="ECO:0000313" key="18">
    <source>
        <dbReference type="EnsemblMetazoa" id="CLYHEMP013641.1"/>
    </source>
</evidence>
<comment type="caution">
    <text evidence="12">Lacks conserved residue(s) required for the propagation of feature annotation.</text>
</comment>
<dbReference type="Proteomes" id="UP000594262">
    <property type="component" value="Unplaced"/>
</dbReference>
<evidence type="ECO:0000256" key="15">
    <source>
        <dbReference type="SAM" id="Phobius"/>
    </source>
</evidence>
<dbReference type="InterPro" id="IPR017441">
    <property type="entry name" value="Protein_kinase_ATP_BS"/>
</dbReference>
<dbReference type="Gene3D" id="1.10.510.10">
    <property type="entry name" value="Transferase(Phosphotransferase) domain 1"/>
    <property type="match status" value="1"/>
</dbReference>
<dbReference type="PROSITE" id="PS00107">
    <property type="entry name" value="PROTEIN_KINASE_ATP"/>
    <property type="match status" value="1"/>
</dbReference>
<keyword evidence="11" id="KW-0479">Metal-binding</keyword>
<evidence type="ECO:0000256" key="1">
    <source>
        <dbReference type="ARBA" id="ARBA00004167"/>
    </source>
</evidence>
<dbReference type="PANTHER" id="PTHR24416">
    <property type="entry name" value="TYROSINE-PROTEIN KINASE RECEPTOR"/>
    <property type="match status" value="1"/>
</dbReference>
<keyword evidence="5 10" id="KW-0067">ATP-binding</keyword>
<evidence type="ECO:0000256" key="7">
    <source>
        <dbReference type="ARBA" id="ARBA00023157"/>
    </source>
</evidence>
<dbReference type="EnsemblMetazoa" id="CLYHEMT013641.1">
    <property type="protein sequence ID" value="CLYHEMP013641.1"/>
    <property type="gene ID" value="CLYHEMG013641"/>
</dbReference>